<dbReference type="EMBL" id="FOZG01000001">
    <property type="protein sequence ID" value="SFR75862.1"/>
    <property type="molecule type" value="Genomic_DNA"/>
</dbReference>
<feature type="compositionally biased region" description="Basic and acidic residues" evidence="1">
    <location>
        <begin position="146"/>
        <end position="156"/>
    </location>
</feature>
<evidence type="ECO:0000313" key="2">
    <source>
        <dbReference type="EMBL" id="SFR75862.1"/>
    </source>
</evidence>
<name>A0A1I6JAE3_9SPHN</name>
<dbReference type="Proteomes" id="UP000198824">
    <property type="component" value="Unassembled WGS sequence"/>
</dbReference>
<organism evidence="2 3">
    <name type="scientific">Sphingomonas jatrophae</name>
    <dbReference type="NCBI Taxonomy" id="1166337"/>
    <lineage>
        <taxon>Bacteria</taxon>
        <taxon>Pseudomonadati</taxon>
        <taxon>Pseudomonadota</taxon>
        <taxon>Alphaproteobacteria</taxon>
        <taxon>Sphingomonadales</taxon>
        <taxon>Sphingomonadaceae</taxon>
        <taxon>Sphingomonas</taxon>
    </lineage>
</organism>
<dbReference type="GO" id="GO:0020037">
    <property type="term" value="F:heme binding"/>
    <property type="evidence" value="ECO:0007669"/>
    <property type="project" value="InterPro"/>
</dbReference>
<dbReference type="InterPro" id="IPR036909">
    <property type="entry name" value="Cyt_c-like_dom_sf"/>
</dbReference>
<dbReference type="RefSeq" id="WP_165611156.1">
    <property type="nucleotide sequence ID" value="NZ_FOZG01000001.1"/>
</dbReference>
<evidence type="ECO:0000313" key="3">
    <source>
        <dbReference type="Proteomes" id="UP000198824"/>
    </source>
</evidence>
<dbReference type="Gene3D" id="1.10.760.10">
    <property type="entry name" value="Cytochrome c-like domain"/>
    <property type="match status" value="1"/>
</dbReference>
<accession>A0A1I6JAE3</accession>
<proteinExistence type="predicted"/>
<keyword evidence="3" id="KW-1185">Reference proteome</keyword>
<dbReference type="PROSITE" id="PS51257">
    <property type="entry name" value="PROKAR_LIPOPROTEIN"/>
    <property type="match status" value="1"/>
</dbReference>
<evidence type="ECO:0008006" key="4">
    <source>
        <dbReference type="Google" id="ProtNLM"/>
    </source>
</evidence>
<dbReference type="SUPFAM" id="SSF46626">
    <property type="entry name" value="Cytochrome c"/>
    <property type="match status" value="1"/>
</dbReference>
<dbReference type="AlphaFoldDB" id="A0A1I6JAE3"/>
<dbReference type="STRING" id="1166337.SAMN05192580_0022"/>
<protein>
    <recommendedName>
        <fullName evidence="4">Cytochrome c domain-containing protein</fullName>
    </recommendedName>
</protein>
<sequence length="167" mass="18135">MIFVRPPGPVSPALTRRAPCWAAPLLVAVLGGCSSEARQLGPTAPQTRPISNADPRIPAYQANVYQVAQGGRYFGWYGCGGCHAEGATGVLNLGDTQWKHGDGFADLFTAIADRHGRLAYDRRVPVEVLWQLTAFVRDLPAHKAEKRMRTARDQKAEPQGATWSGPQ</sequence>
<dbReference type="GO" id="GO:0009055">
    <property type="term" value="F:electron transfer activity"/>
    <property type="evidence" value="ECO:0007669"/>
    <property type="project" value="InterPro"/>
</dbReference>
<gene>
    <name evidence="2" type="ORF">SAMN05192580_0022</name>
</gene>
<reference evidence="2 3" key="1">
    <citation type="submission" date="2016-10" db="EMBL/GenBank/DDBJ databases">
        <authorList>
            <person name="de Groot N.N."/>
        </authorList>
    </citation>
    <scope>NUCLEOTIDE SEQUENCE [LARGE SCALE GENOMIC DNA]</scope>
    <source>
        <strain evidence="2 3">S5-249</strain>
    </source>
</reference>
<evidence type="ECO:0000256" key="1">
    <source>
        <dbReference type="SAM" id="MobiDB-lite"/>
    </source>
</evidence>
<feature type="region of interest" description="Disordered" evidence="1">
    <location>
        <begin position="146"/>
        <end position="167"/>
    </location>
</feature>